<gene>
    <name evidence="1" type="ORF">SAMN05421784_12435</name>
</gene>
<protein>
    <submittedName>
        <fullName evidence="1">Uncharacterized protein</fullName>
    </submittedName>
</protein>
<evidence type="ECO:0000313" key="2">
    <source>
        <dbReference type="Proteomes" id="UP000242496"/>
    </source>
</evidence>
<proteinExistence type="predicted"/>
<sequence>MIADYCAGKLNMHKVPQEQVDICQKITVKGCSFYNPLLYSGMFFLVGVPSVQRIPRWTQAETVYSGSAEPDRANTREGNKSNHLADILVHL</sequence>
<dbReference type="Proteomes" id="UP000242496">
    <property type="component" value="Unassembled WGS sequence"/>
</dbReference>
<name>A0A1I7IWV2_9GAMM</name>
<accession>A0A1I7IWV2</accession>
<dbReference type="STRING" id="351659.SAMN05421784_12435"/>
<organism evidence="1 2">
    <name type="scientific">Xenorhabdus koppenhoeferi</name>
    <dbReference type="NCBI Taxonomy" id="351659"/>
    <lineage>
        <taxon>Bacteria</taxon>
        <taxon>Pseudomonadati</taxon>
        <taxon>Pseudomonadota</taxon>
        <taxon>Gammaproteobacteria</taxon>
        <taxon>Enterobacterales</taxon>
        <taxon>Morganellaceae</taxon>
        <taxon>Xenorhabdus</taxon>
    </lineage>
</organism>
<dbReference type="AlphaFoldDB" id="A0A1I7IWV2"/>
<reference evidence="2" key="1">
    <citation type="submission" date="2016-10" db="EMBL/GenBank/DDBJ databases">
        <authorList>
            <person name="Varghese N."/>
            <person name="Submissions S."/>
        </authorList>
    </citation>
    <scope>NUCLEOTIDE SEQUENCE [LARGE SCALE GENOMIC DNA]</scope>
    <source>
        <strain evidence="2">DSM 18168</strain>
    </source>
</reference>
<dbReference type="EMBL" id="FPBJ01000024">
    <property type="protein sequence ID" value="SFU77379.1"/>
    <property type="molecule type" value="Genomic_DNA"/>
</dbReference>
<evidence type="ECO:0000313" key="1">
    <source>
        <dbReference type="EMBL" id="SFU77379.1"/>
    </source>
</evidence>
<keyword evidence="2" id="KW-1185">Reference proteome</keyword>